<evidence type="ECO:0000313" key="6">
    <source>
        <dbReference type="Proteomes" id="UP000298416"/>
    </source>
</evidence>
<dbReference type="Gene3D" id="3.40.50.720">
    <property type="entry name" value="NAD(P)-binding Rossmann-like Domain"/>
    <property type="match status" value="1"/>
</dbReference>
<dbReference type="PANTHER" id="PTHR43205">
    <property type="entry name" value="PROSTAGLANDIN REDUCTASE"/>
    <property type="match status" value="1"/>
</dbReference>
<dbReference type="InterPro" id="IPR011032">
    <property type="entry name" value="GroES-like_sf"/>
</dbReference>
<gene>
    <name evidence="5" type="ORF">SASPL_157767</name>
</gene>
<dbReference type="Proteomes" id="UP000298416">
    <property type="component" value="Unassembled WGS sequence"/>
</dbReference>
<keyword evidence="1" id="KW-0560">Oxidoreductase</keyword>
<accession>A0A8X8VUG3</accession>
<evidence type="ECO:0000256" key="1">
    <source>
        <dbReference type="ARBA" id="ARBA00023002"/>
    </source>
</evidence>
<dbReference type="Pfam" id="PF16884">
    <property type="entry name" value="ADH_N_2"/>
    <property type="match status" value="1"/>
</dbReference>
<dbReference type="AlphaFoldDB" id="A0A8X8VUG3"/>
<dbReference type="GO" id="GO:0032440">
    <property type="term" value="F:2-alkenal reductase [NAD(P)H] activity"/>
    <property type="evidence" value="ECO:0007669"/>
    <property type="project" value="TreeGrafter"/>
</dbReference>
<sequence>MGEEISNMQVILSNYVKTSVKESDMSLRTSKIQLKIPSGCDGAVLVKNLYLSIDPFILALMKNQELDLPSFMLDSPIYGFGVSKVLDSSHPNFKTGELVWGFTGWEEYSFIKDPNQLFKVQDKDLPLSYYTWILGEFLEPLKLCMRCTNLRLKINVFRVIILGMPLCWFFQVLLSQKGGNCVCLCCIRSCWSARWSVYKDRRVLRCWECEEQRKGQNLMAYRKLIRLLARLVVDLCAIFLLWQVYVSHLMNKSAFALMKVDLLKNKFGFDEAFNYKEEQDYNAALKRYFPDGIDIYFDNMGGKMLEAVLNNMRLNGRVALCGMISQYNSLEQPEGIYNLINAIVKRVRMDGFFTSDHYHLYSKFLEMVVPLIKEERITYVEDTAEGIESAPGALFGLYSGRNVGKLLVVVTRE</sequence>
<evidence type="ECO:0000313" key="5">
    <source>
        <dbReference type="EMBL" id="KAG6382561.1"/>
    </source>
</evidence>
<protein>
    <submittedName>
        <fullName evidence="5">Uncharacterized protein</fullName>
    </submittedName>
</protein>
<keyword evidence="2" id="KW-1133">Transmembrane helix</keyword>
<dbReference type="PANTHER" id="PTHR43205:SF7">
    <property type="entry name" value="PROSTAGLANDIN REDUCTASE 1"/>
    <property type="match status" value="1"/>
</dbReference>
<dbReference type="Gene3D" id="3.90.180.10">
    <property type="entry name" value="Medium-chain alcohol dehydrogenases, catalytic domain"/>
    <property type="match status" value="1"/>
</dbReference>
<organism evidence="5">
    <name type="scientific">Salvia splendens</name>
    <name type="common">Scarlet sage</name>
    <dbReference type="NCBI Taxonomy" id="180675"/>
    <lineage>
        <taxon>Eukaryota</taxon>
        <taxon>Viridiplantae</taxon>
        <taxon>Streptophyta</taxon>
        <taxon>Embryophyta</taxon>
        <taxon>Tracheophyta</taxon>
        <taxon>Spermatophyta</taxon>
        <taxon>Magnoliopsida</taxon>
        <taxon>eudicotyledons</taxon>
        <taxon>Gunneridae</taxon>
        <taxon>Pentapetalae</taxon>
        <taxon>asterids</taxon>
        <taxon>lamiids</taxon>
        <taxon>Lamiales</taxon>
        <taxon>Lamiaceae</taxon>
        <taxon>Nepetoideae</taxon>
        <taxon>Mentheae</taxon>
        <taxon>Salviinae</taxon>
        <taxon>Salvia</taxon>
        <taxon>Salvia subgen. Calosphace</taxon>
        <taxon>core Calosphace</taxon>
    </lineage>
</organism>
<keyword evidence="2" id="KW-0812">Transmembrane</keyword>
<dbReference type="EMBL" id="PNBA02001021">
    <property type="protein sequence ID" value="KAG6382561.1"/>
    <property type="molecule type" value="Genomic_DNA"/>
</dbReference>
<keyword evidence="2" id="KW-0472">Membrane</keyword>
<dbReference type="InterPro" id="IPR041694">
    <property type="entry name" value="ADH_N_2"/>
</dbReference>
<dbReference type="InterPro" id="IPR045010">
    <property type="entry name" value="MDR_fam"/>
</dbReference>
<reference evidence="5" key="1">
    <citation type="submission" date="2018-01" db="EMBL/GenBank/DDBJ databases">
        <authorList>
            <person name="Mao J.F."/>
        </authorList>
    </citation>
    <scope>NUCLEOTIDE SEQUENCE</scope>
    <source>
        <strain evidence="5">Huo1</strain>
        <tissue evidence="5">Leaf</tissue>
    </source>
</reference>
<evidence type="ECO:0000259" key="3">
    <source>
        <dbReference type="Pfam" id="PF00107"/>
    </source>
</evidence>
<evidence type="ECO:0000256" key="2">
    <source>
        <dbReference type="SAM" id="Phobius"/>
    </source>
</evidence>
<dbReference type="SUPFAM" id="SSF50129">
    <property type="entry name" value="GroES-like"/>
    <property type="match status" value="1"/>
</dbReference>
<dbReference type="SUPFAM" id="SSF51735">
    <property type="entry name" value="NAD(P)-binding Rossmann-fold domains"/>
    <property type="match status" value="1"/>
</dbReference>
<feature type="transmembrane region" description="Helical" evidence="2">
    <location>
        <begin position="227"/>
        <end position="245"/>
    </location>
</feature>
<reference evidence="5" key="2">
    <citation type="submission" date="2020-08" db="EMBL/GenBank/DDBJ databases">
        <title>Plant Genome Project.</title>
        <authorList>
            <person name="Zhang R.-G."/>
        </authorList>
    </citation>
    <scope>NUCLEOTIDE SEQUENCE</scope>
    <source>
        <strain evidence="5">Huo1</strain>
        <tissue evidence="5">Leaf</tissue>
    </source>
</reference>
<feature type="domain" description="Alcohol dehydrogenase-like C-terminal" evidence="3">
    <location>
        <begin position="259"/>
        <end position="367"/>
    </location>
</feature>
<dbReference type="InterPro" id="IPR013149">
    <property type="entry name" value="ADH-like_C"/>
</dbReference>
<comment type="caution">
    <text evidence="5">The sequence shown here is derived from an EMBL/GenBank/DDBJ whole genome shotgun (WGS) entry which is preliminary data.</text>
</comment>
<dbReference type="InterPro" id="IPR036291">
    <property type="entry name" value="NAD(P)-bd_dom_sf"/>
</dbReference>
<keyword evidence="6" id="KW-1185">Reference proteome</keyword>
<name>A0A8X8VUG3_SALSN</name>
<proteinExistence type="predicted"/>
<feature type="transmembrane region" description="Helical" evidence="2">
    <location>
        <begin position="156"/>
        <end position="174"/>
    </location>
</feature>
<dbReference type="Pfam" id="PF00107">
    <property type="entry name" value="ADH_zinc_N"/>
    <property type="match status" value="1"/>
</dbReference>
<evidence type="ECO:0000259" key="4">
    <source>
        <dbReference type="Pfam" id="PF16884"/>
    </source>
</evidence>
<feature type="domain" description="Oxidoreductase N-terminal" evidence="4">
    <location>
        <begin position="9"/>
        <end position="120"/>
    </location>
</feature>